<gene>
    <name evidence="1" type="ORF">Amal_04064</name>
</gene>
<name>A0A177FUK7_9PROT</name>
<sequence length="167" mass="17821">MQTGVVQVAFIQANVTVIMVCAKVRCDGGNPVFIAEGERNTQAAHVGGKAVEGPTSFTRTRPGVEEATEILMEGQTDGQAIGAVFRRHRKAALREADDHAADMHVLITLCGSAERFPGHDIATVRCRGACVGQMDARRGGWRFIKLHARIYRAGGNLMMAGGATAMS</sequence>
<proteinExistence type="predicted"/>
<evidence type="ECO:0000313" key="2">
    <source>
        <dbReference type="Proteomes" id="UP000077349"/>
    </source>
</evidence>
<dbReference type="Proteomes" id="UP000077349">
    <property type="component" value="Unassembled WGS sequence"/>
</dbReference>
<dbReference type="EMBL" id="LVHD01000294">
    <property type="protein sequence ID" value="OAG71733.1"/>
    <property type="molecule type" value="Genomic_DNA"/>
</dbReference>
<comment type="caution">
    <text evidence="1">The sequence shown here is derived from an EMBL/GenBank/DDBJ whole genome shotgun (WGS) entry which is preliminary data.</text>
</comment>
<reference evidence="1 2" key="1">
    <citation type="submission" date="2016-03" db="EMBL/GenBank/DDBJ databases">
        <title>Draft genome sequence of Acetobacter malorum CECT 7742, a strain isolated from strawberry vinegar.</title>
        <authorList>
            <person name="Sainz F."/>
            <person name="Mas A."/>
            <person name="Torija M.J."/>
        </authorList>
    </citation>
    <scope>NUCLEOTIDE SEQUENCE [LARGE SCALE GENOMIC DNA]</scope>
    <source>
        <strain evidence="1 2">CECT 7742</strain>
    </source>
</reference>
<protein>
    <submittedName>
        <fullName evidence="1">Uncharacterized protein</fullName>
    </submittedName>
</protein>
<accession>A0A177FUK7</accession>
<evidence type="ECO:0000313" key="1">
    <source>
        <dbReference type="EMBL" id="OAG71733.1"/>
    </source>
</evidence>
<dbReference type="AlphaFoldDB" id="A0A177FUK7"/>
<organism evidence="1 2">
    <name type="scientific">Acetobacter malorum</name>
    <dbReference type="NCBI Taxonomy" id="178901"/>
    <lineage>
        <taxon>Bacteria</taxon>
        <taxon>Pseudomonadati</taxon>
        <taxon>Pseudomonadota</taxon>
        <taxon>Alphaproteobacteria</taxon>
        <taxon>Acetobacterales</taxon>
        <taxon>Acetobacteraceae</taxon>
        <taxon>Acetobacter</taxon>
    </lineage>
</organism>